<gene>
    <name evidence="1" type="ORF">L9F63_012978</name>
</gene>
<comment type="caution">
    <text evidence="1">The sequence shown here is derived from an EMBL/GenBank/DDBJ whole genome shotgun (WGS) entry which is preliminary data.</text>
</comment>
<dbReference type="AlphaFoldDB" id="A0AAD8AD99"/>
<proteinExistence type="predicted"/>
<reference evidence="1" key="1">
    <citation type="journal article" date="2023" name="IScience">
        <title>Live-bearing cockroach genome reveals convergent evolutionary mechanisms linked to viviparity in insects and beyond.</title>
        <authorList>
            <person name="Fouks B."/>
            <person name="Harrison M.C."/>
            <person name="Mikhailova A.A."/>
            <person name="Marchal E."/>
            <person name="English S."/>
            <person name="Carruthers M."/>
            <person name="Jennings E.C."/>
            <person name="Chiamaka E.L."/>
            <person name="Frigard R.A."/>
            <person name="Pippel M."/>
            <person name="Attardo G.M."/>
            <person name="Benoit J.B."/>
            <person name="Bornberg-Bauer E."/>
            <person name="Tobe S.S."/>
        </authorList>
    </citation>
    <scope>NUCLEOTIDE SEQUENCE</scope>
    <source>
        <strain evidence="1">Stay&amp;Tobe</strain>
    </source>
</reference>
<feature type="non-terminal residue" evidence="1">
    <location>
        <position position="60"/>
    </location>
</feature>
<name>A0AAD8AD99_DIPPU</name>
<sequence length="60" mass="6960">SFKRKFNNSSTDCIWQPQELVLRLEVPRRFARDCRLRLATSRGLKYSDVSPETTSGNLKS</sequence>
<protein>
    <submittedName>
        <fullName evidence="1">Uncharacterized protein</fullName>
    </submittedName>
</protein>
<feature type="non-terminal residue" evidence="1">
    <location>
        <position position="1"/>
    </location>
</feature>
<organism evidence="1 2">
    <name type="scientific">Diploptera punctata</name>
    <name type="common">Pacific beetle cockroach</name>
    <dbReference type="NCBI Taxonomy" id="6984"/>
    <lineage>
        <taxon>Eukaryota</taxon>
        <taxon>Metazoa</taxon>
        <taxon>Ecdysozoa</taxon>
        <taxon>Arthropoda</taxon>
        <taxon>Hexapoda</taxon>
        <taxon>Insecta</taxon>
        <taxon>Pterygota</taxon>
        <taxon>Neoptera</taxon>
        <taxon>Polyneoptera</taxon>
        <taxon>Dictyoptera</taxon>
        <taxon>Blattodea</taxon>
        <taxon>Blaberoidea</taxon>
        <taxon>Blaberidae</taxon>
        <taxon>Diplopterinae</taxon>
        <taxon>Diploptera</taxon>
    </lineage>
</organism>
<dbReference type="EMBL" id="JASPKZ010002311">
    <property type="protein sequence ID" value="KAJ9595823.1"/>
    <property type="molecule type" value="Genomic_DNA"/>
</dbReference>
<dbReference type="Proteomes" id="UP001233999">
    <property type="component" value="Unassembled WGS sequence"/>
</dbReference>
<accession>A0AAD8AD99</accession>
<keyword evidence="2" id="KW-1185">Reference proteome</keyword>
<reference evidence="1" key="2">
    <citation type="submission" date="2023-05" db="EMBL/GenBank/DDBJ databases">
        <authorList>
            <person name="Fouks B."/>
        </authorList>
    </citation>
    <scope>NUCLEOTIDE SEQUENCE</scope>
    <source>
        <strain evidence="1">Stay&amp;Tobe</strain>
        <tissue evidence="1">Testes</tissue>
    </source>
</reference>
<evidence type="ECO:0000313" key="2">
    <source>
        <dbReference type="Proteomes" id="UP001233999"/>
    </source>
</evidence>
<evidence type="ECO:0000313" key="1">
    <source>
        <dbReference type="EMBL" id="KAJ9595823.1"/>
    </source>
</evidence>